<gene>
    <name evidence="2" type="ORF">CJD36_010295</name>
</gene>
<evidence type="ECO:0000313" key="3">
    <source>
        <dbReference type="Proteomes" id="UP000239872"/>
    </source>
</evidence>
<evidence type="ECO:0000313" key="2">
    <source>
        <dbReference type="EMBL" id="PQJ10358.1"/>
    </source>
</evidence>
<reference evidence="2 3" key="1">
    <citation type="submission" date="2018-01" db="EMBL/GenBank/DDBJ databases">
        <title>A novel member of the phylum Bacteroidetes isolated from glacier ice.</title>
        <authorList>
            <person name="Liu Q."/>
            <person name="Xin Y.-H."/>
        </authorList>
    </citation>
    <scope>NUCLEOTIDE SEQUENCE [LARGE SCALE GENOMIC DNA]</scope>
    <source>
        <strain evidence="2 3">RB1R16</strain>
    </source>
</reference>
<name>A0A2S7SUF7_9BACT</name>
<sequence length="157" mass="17772">MRYLLLLLFVLLCHYAKAQITNPFATLKYDSVVMYDFIPGGEEGQIVSKGKLDGKIKKRVVLDKATVNSLNKILGLKSSFNGIIAGCFDPHLGFVYYRSGKIVGHISVCLACNQLYSTPDIKRRMPGLSNSLRHYFNQLLIRYKFSYILTAAQEKKE</sequence>
<accession>A0A2S7SUF7</accession>
<dbReference type="Proteomes" id="UP000239872">
    <property type="component" value="Unassembled WGS sequence"/>
</dbReference>
<feature type="signal peptide" evidence="1">
    <location>
        <begin position="1"/>
        <end position="18"/>
    </location>
</feature>
<protein>
    <submittedName>
        <fullName evidence="2">Uncharacterized protein</fullName>
    </submittedName>
</protein>
<organism evidence="2 3">
    <name type="scientific">Flavipsychrobacter stenotrophus</name>
    <dbReference type="NCBI Taxonomy" id="2077091"/>
    <lineage>
        <taxon>Bacteria</taxon>
        <taxon>Pseudomonadati</taxon>
        <taxon>Bacteroidota</taxon>
        <taxon>Chitinophagia</taxon>
        <taxon>Chitinophagales</taxon>
        <taxon>Chitinophagaceae</taxon>
        <taxon>Flavipsychrobacter</taxon>
    </lineage>
</organism>
<keyword evidence="3" id="KW-1185">Reference proteome</keyword>
<proteinExistence type="predicted"/>
<dbReference type="RefSeq" id="WP_105039086.1">
    <property type="nucleotide sequence ID" value="NZ_PPSL01000003.1"/>
</dbReference>
<dbReference type="AlphaFoldDB" id="A0A2S7SUF7"/>
<keyword evidence="1" id="KW-0732">Signal</keyword>
<dbReference type="OrthoDB" id="1492644at2"/>
<feature type="chain" id="PRO_5015534348" evidence="1">
    <location>
        <begin position="19"/>
        <end position="157"/>
    </location>
</feature>
<dbReference type="EMBL" id="PPSL01000003">
    <property type="protein sequence ID" value="PQJ10358.1"/>
    <property type="molecule type" value="Genomic_DNA"/>
</dbReference>
<comment type="caution">
    <text evidence="2">The sequence shown here is derived from an EMBL/GenBank/DDBJ whole genome shotgun (WGS) entry which is preliminary data.</text>
</comment>
<evidence type="ECO:0000256" key="1">
    <source>
        <dbReference type="SAM" id="SignalP"/>
    </source>
</evidence>